<feature type="transmembrane region" description="Helical" evidence="1">
    <location>
        <begin position="291"/>
        <end position="311"/>
    </location>
</feature>
<dbReference type="OrthoDB" id="271602at2157"/>
<name>A0A7D5NYE3_9EURY</name>
<keyword evidence="1" id="KW-0812">Transmembrane</keyword>
<feature type="transmembrane region" description="Helical" evidence="1">
    <location>
        <begin position="317"/>
        <end position="339"/>
    </location>
</feature>
<feature type="transmembrane region" description="Helical" evidence="1">
    <location>
        <begin position="109"/>
        <end position="130"/>
    </location>
</feature>
<feature type="transmembrane region" description="Helical" evidence="1">
    <location>
        <begin position="30"/>
        <end position="49"/>
    </location>
</feature>
<feature type="transmembrane region" description="Helical" evidence="1">
    <location>
        <begin position="151"/>
        <end position="172"/>
    </location>
</feature>
<keyword evidence="1" id="KW-1133">Transmembrane helix</keyword>
<accession>A0A7D5NYE3</accession>
<feature type="transmembrane region" description="Helical" evidence="1">
    <location>
        <begin position="70"/>
        <end position="89"/>
    </location>
</feature>
<gene>
    <name evidence="2" type="ORF">HZS55_03180</name>
</gene>
<protein>
    <recommendedName>
        <fullName evidence="4">Peptidase</fullName>
    </recommendedName>
</protein>
<proteinExistence type="predicted"/>
<dbReference type="GeneID" id="56076833"/>
<keyword evidence="3" id="KW-1185">Reference proteome</keyword>
<reference evidence="2 3" key="1">
    <citation type="submission" date="2020-07" db="EMBL/GenBank/DDBJ databases">
        <title>Halosimplex pelagicum sp. nov. and Halosimplex rubrum sp. nov., isolated from salted brown alga Laminaria, and emended description of the genus Halosimplex.</title>
        <authorList>
            <person name="Cui H."/>
        </authorList>
    </citation>
    <scope>NUCLEOTIDE SEQUENCE [LARGE SCALE GENOMIC DNA]</scope>
    <source>
        <strain evidence="2 3">R27</strain>
    </source>
</reference>
<dbReference type="Proteomes" id="UP000509667">
    <property type="component" value="Chromosome"/>
</dbReference>
<evidence type="ECO:0008006" key="4">
    <source>
        <dbReference type="Google" id="ProtNLM"/>
    </source>
</evidence>
<dbReference type="EMBL" id="CP058910">
    <property type="protein sequence ID" value="QLH76366.1"/>
    <property type="molecule type" value="Genomic_DNA"/>
</dbReference>
<feature type="transmembrane region" description="Helical" evidence="1">
    <location>
        <begin position="178"/>
        <end position="201"/>
    </location>
</feature>
<evidence type="ECO:0000313" key="3">
    <source>
        <dbReference type="Proteomes" id="UP000509667"/>
    </source>
</evidence>
<organism evidence="2 3">
    <name type="scientific">Halosimplex rubrum</name>
    <dbReference type="NCBI Taxonomy" id="869889"/>
    <lineage>
        <taxon>Archaea</taxon>
        <taxon>Methanobacteriati</taxon>
        <taxon>Methanobacteriota</taxon>
        <taxon>Stenosarchaea group</taxon>
        <taxon>Halobacteria</taxon>
        <taxon>Halobacteriales</taxon>
        <taxon>Haloarculaceae</taxon>
        <taxon>Halosimplex</taxon>
    </lineage>
</organism>
<dbReference type="RefSeq" id="WP_179910307.1">
    <property type="nucleotide sequence ID" value="NZ_CP058910.1"/>
</dbReference>
<keyword evidence="1" id="KW-0472">Membrane</keyword>
<evidence type="ECO:0000256" key="1">
    <source>
        <dbReference type="SAM" id="Phobius"/>
    </source>
</evidence>
<dbReference type="KEGG" id="hrr:HZS55_03180"/>
<dbReference type="AlphaFoldDB" id="A0A7D5NYE3"/>
<sequence length="398" mass="42165">MLALHLLQSGIDAGVALQSGVDSGAVRDSLGALAAGAAIGALVLYLYGLRVRGADDRVAALARLRRAVRAVLVVVYAGTVLALLDAGWFGVVDAAAAPLVGIDTELASAATLFLGVSTPFAAAIGAYFGAFPAAQSLRGTDVSPVSAAFRLGRFGLGAALYFTVLVVVQNALTTTSTTALPFVAVLFLLLLAVWVTAPWLVRLTRSTRSPTDAERERLARLCQEAGLDPYGVRVLEATDAKQAFALVRGPPRRRQLFVTDYLLDELDDETLRASLALQAARTDRNHLEARLALAVGTVLFTLGPLLGVLSVPGVADGAVALVALSAGLLGLWAGQWLVYRADIAAVERTSREAVEAAIERYAELNDAPMEWGRLASLRRMEPSLTQRIDRIRDRAARE</sequence>
<evidence type="ECO:0000313" key="2">
    <source>
        <dbReference type="EMBL" id="QLH76366.1"/>
    </source>
</evidence>